<dbReference type="PROSITE" id="PS51257">
    <property type="entry name" value="PROKAR_LIPOPROTEIN"/>
    <property type="match status" value="1"/>
</dbReference>
<evidence type="ECO:0000313" key="2">
    <source>
        <dbReference type="Proteomes" id="UP000301309"/>
    </source>
</evidence>
<reference evidence="1 2" key="1">
    <citation type="journal article" date="2020" name="Int. J. Syst. Evol. Microbiol.">
        <title>Reclassification of Streptomyces castelarensis and Streptomyces sporoclivatus as later heterotypic synonyms of Streptomyces antimycoticus.</title>
        <authorList>
            <person name="Komaki H."/>
            <person name="Tamura T."/>
        </authorList>
    </citation>
    <scope>NUCLEOTIDE SEQUENCE [LARGE SCALE GENOMIC DNA]</scope>
    <source>
        <strain evidence="1 2">NBRC 13459</strain>
    </source>
</reference>
<dbReference type="AlphaFoldDB" id="A0A4D4L684"/>
<evidence type="ECO:0008006" key="3">
    <source>
        <dbReference type="Google" id="ProtNLM"/>
    </source>
</evidence>
<dbReference type="EMBL" id="BJHW01000001">
    <property type="protein sequence ID" value="GDY57101.1"/>
    <property type="molecule type" value="Genomic_DNA"/>
</dbReference>
<evidence type="ECO:0000313" key="1">
    <source>
        <dbReference type="EMBL" id="GDY57101.1"/>
    </source>
</evidence>
<dbReference type="Proteomes" id="UP000301309">
    <property type="component" value="Unassembled WGS sequence"/>
</dbReference>
<dbReference type="OrthoDB" id="4310764at2"/>
<sequence length="232" mass="25206">MHASLKSSQEPRLKPLARGTLLIASVSLLVLTSACSNSDGDKEKANEEKPKGLSATKVCDASITGQAAQDLRKLTDADTFEQTDEVKLKSVAEKLTSSSSTVRNACEIYLPNADIPAIRIDFTRRTEYPTRKSFESSNANDWTIFPIGRHTRASGSGADIYFSCPAKSKDLPDLVYGNLFTSKSSLPKNDTDIAKVAILNSVSRNLAKTLGCSEEARLPEEVPSPSAHWTKR</sequence>
<proteinExistence type="predicted"/>
<gene>
    <name evidence="1" type="ORF">SVIO_077240</name>
</gene>
<accession>A0A4D4L684</accession>
<comment type="caution">
    <text evidence="1">The sequence shown here is derived from an EMBL/GenBank/DDBJ whole genome shotgun (WGS) entry which is preliminary data.</text>
</comment>
<protein>
    <recommendedName>
        <fullName evidence="3">Lipoprotein</fullName>
    </recommendedName>
</protein>
<name>A0A4D4L684_STRVO</name>
<dbReference type="RefSeq" id="WP_137979820.1">
    <property type="nucleotide sequence ID" value="NZ_BAAASO010000051.1"/>
</dbReference>
<keyword evidence="2" id="KW-1185">Reference proteome</keyword>
<organism evidence="1 2">
    <name type="scientific">Streptomyces violaceusniger</name>
    <dbReference type="NCBI Taxonomy" id="68280"/>
    <lineage>
        <taxon>Bacteria</taxon>
        <taxon>Bacillati</taxon>
        <taxon>Actinomycetota</taxon>
        <taxon>Actinomycetes</taxon>
        <taxon>Kitasatosporales</taxon>
        <taxon>Streptomycetaceae</taxon>
        <taxon>Streptomyces</taxon>
        <taxon>Streptomyces violaceusniger group</taxon>
    </lineage>
</organism>